<dbReference type="Gene3D" id="2.60.40.10">
    <property type="entry name" value="Immunoglobulins"/>
    <property type="match status" value="1"/>
</dbReference>
<dbReference type="InterPro" id="IPR013783">
    <property type="entry name" value="Ig-like_fold"/>
</dbReference>
<protein>
    <recommendedName>
        <fullName evidence="6">MSP domain-containing protein</fullName>
    </recommendedName>
</protein>
<dbReference type="PANTHER" id="PTHR10809:SF6">
    <property type="entry name" value="AT11025P-RELATED"/>
    <property type="match status" value="1"/>
</dbReference>
<comment type="caution">
    <text evidence="7">The sequence shown here is derived from an EMBL/GenBank/DDBJ whole genome shotgun (WGS) entry which is preliminary data.</text>
</comment>
<organism evidence="7 8">
    <name type="scientific">Dichanthelium oligosanthes</name>
    <dbReference type="NCBI Taxonomy" id="888268"/>
    <lineage>
        <taxon>Eukaryota</taxon>
        <taxon>Viridiplantae</taxon>
        <taxon>Streptophyta</taxon>
        <taxon>Embryophyta</taxon>
        <taxon>Tracheophyta</taxon>
        <taxon>Spermatophyta</taxon>
        <taxon>Magnoliopsida</taxon>
        <taxon>Liliopsida</taxon>
        <taxon>Poales</taxon>
        <taxon>Poaceae</taxon>
        <taxon>PACMAD clade</taxon>
        <taxon>Panicoideae</taxon>
        <taxon>Panicodae</taxon>
        <taxon>Paniceae</taxon>
        <taxon>Dichantheliinae</taxon>
        <taxon>Dichanthelium</taxon>
    </lineage>
</organism>
<dbReference type="AlphaFoldDB" id="A0A1E5UM30"/>
<keyword evidence="4" id="KW-1133">Transmembrane helix</keyword>
<keyword evidence="5" id="KW-0472">Membrane</keyword>
<reference evidence="7 8" key="1">
    <citation type="submission" date="2016-09" db="EMBL/GenBank/DDBJ databases">
        <title>The draft genome of Dichanthelium oligosanthes: A C3 panicoid grass species.</title>
        <authorList>
            <person name="Studer A.J."/>
            <person name="Schnable J.C."/>
            <person name="Brutnell T.P."/>
        </authorList>
    </citation>
    <scope>NUCLEOTIDE SEQUENCE [LARGE SCALE GENOMIC DNA]</scope>
    <source>
        <strain evidence="8">cv. Kellogg 1175</strain>
        <tissue evidence="7">Leaf</tissue>
    </source>
</reference>
<evidence type="ECO:0000256" key="2">
    <source>
        <dbReference type="ARBA" id="ARBA00008932"/>
    </source>
</evidence>
<dbReference type="Pfam" id="PF00635">
    <property type="entry name" value="Motile_Sperm"/>
    <property type="match status" value="1"/>
</dbReference>
<evidence type="ECO:0000256" key="3">
    <source>
        <dbReference type="ARBA" id="ARBA00022692"/>
    </source>
</evidence>
<dbReference type="SUPFAM" id="SSF49354">
    <property type="entry name" value="PapD-like"/>
    <property type="match status" value="1"/>
</dbReference>
<evidence type="ECO:0000313" key="7">
    <source>
        <dbReference type="EMBL" id="OEL13878.1"/>
    </source>
</evidence>
<proteinExistence type="inferred from homology"/>
<dbReference type="GO" id="GO:0005789">
    <property type="term" value="C:endoplasmic reticulum membrane"/>
    <property type="evidence" value="ECO:0007669"/>
    <property type="project" value="InterPro"/>
</dbReference>
<dbReference type="GO" id="GO:0090158">
    <property type="term" value="P:endoplasmic reticulum membrane organization"/>
    <property type="evidence" value="ECO:0007669"/>
    <property type="project" value="TreeGrafter"/>
</dbReference>
<dbReference type="GO" id="GO:0005886">
    <property type="term" value="C:plasma membrane"/>
    <property type="evidence" value="ECO:0007669"/>
    <property type="project" value="TreeGrafter"/>
</dbReference>
<dbReference type="GO" id="GO:0061817">
    <property type="term" value="P:endoplasmic reticulum-plasma membrane tethering"/>
    <property type="evidence" value="ECO:0007669"/>
    <property type="project" value="TreeGrafter"/>
</dbReference>
<dbReference type="InterPro" id="IPR000535">
    <property type="entry name" value="MSP_dom"/>
</dbReference>
<dbReference type="Proteomes" id="UP000095767">
    <property type="component" value="Unassembled WGS sequence"/>
</dbReference>
<gene>
    <name evidence="7" type="ORF">BAE44_0025103</name>
</gene>
<dbReference type="OrthoDB" id="693206at2759"/>
<dbReference type="EMBL" id="LWDX02072003">
    <property type="protein sequence ID" value="OEL13878.1"/>
    <property type="molecule type" value="Genomic_DNA"/>
</dbReference>
<accession>A0A1E5UM30</accession>
<dbReference type="PANTHER" id="PTHR10809">
    <property type="entry name" value="VESICLE-ASSOCIATED MEMBRANE PROTEIN-ASSOCIATED PROTEIN"/>
    <property type="match status" value="1"/>
</dbReference>
<dbReference type="PROSITE" id="PS50202">
    <property type="entry name" value="MSP"/>
    <property type="match status" value="1"/>
</dbReference>
<evidence type="ECO:0000256" key="4">
    <source>
        <dbReference type="ARBA" id="ARBA00022989"/>
    </source>
</evidence>
<evidence type="ECO:0000313" key="8">
    <source>
        <dbReference type="Proteomes" id="UP000095767"/>
    </source>
</evidence>
<feature type="domain" description="MSP" evidence="6">
    <location>
        <begin position="27"/>
        <end position="148"/>
    </location>
</feature>
<name>A0A1E5UM30_9POAL</name>
<evidence type="ECO:0000256" key="5">
    <source>
        <dbReference type="ARBA" id="ARBA00023136"/>
    </source>
</evidence>
<evidence type="ECO:0000259" key="6">
    <source>
        <dbReference type="PROSITE" id="PS50202"/>
    </source>
</evidence>
<comment type="subcellular location">
    <subcellularLocation>
        <location evidence="1">Membrane</location>
        <topology evidence="1">Single-pass type IV membrane protein</topology>
    </subcellularLocation>
</comment>
<comment type="similarity">
    <text evidence="2">Belongs to the VAMP-associated protein (VAP) (TC 9.B.17) family.</text>
</comment>
<dbReference type="InterPro" id="IPR008962">
    <property type="entry name" value="PapD-like_sf"/>
</dbReference>
<keyword evidence="3" id="KW-0812">Transmembrane</keyword>
<dbReference type="STRING" id="888268.A0A1E5UM30"/>
<dbReference type="InterPro" id="IPR016763">
    <property type="entry name" value="VAP"/>
</dbReference>
<keyword evidence="8" id="KW-1185">Reference proteome</keyword>
<sequence length="156" mass="17386">MSDIINELNGIDIDDDQFQVIPGLEDMLGIEPLEIHFPFELDKQVSHSIELTNDTDDYLEFITKTSLRPLRTKPEKGIVPPRSKCSVTVTMMQVQVMALLPNNHYKEDITVKSTRVDGGLAAVDITEDMFIDEGGKVDDEVNVMIVLGTPPLAQES</sequence>
<evidence type="ECO:0000256" key="1">
    <source>
        <dbReference type="ARBA" id="ARBA00004211"/>
    </source>
</evidence>